<name>A0A2S7KLA6_9FLAO</name>
<comment type="caution">
    <text evidence="1">The sequence shown here is derived from an EMBL/GenBank/DDBJ whole genome shotgun (WGS) entry which is preliminary data.</text>
</comment>
<accession>A0A2S7KLA6</accession>
<dbReference type="Proteomes" id="UP000239522">
    <property type="component" value="Unassembled WGS sequence"/>
</dbReference>
<dbReference type="AlphaFoldDB" id="A0A2S7KLA6"/>
<gene>
    <name evidence="1" type="ORF">BST83_18940</name>
</gene>
<evidence type="ECO:0008006" key="3">
    <source>
        <dbReference type="Google" id="ProtNLM"/>
    </source>
</evidence>
<organism evidence="1 2">
    <name type="scientific">Polaribacter filamentus</name>
    <dbReference type="NCBI Taxonomy" id="53483"/>
    <lineage>
        <taxon>Bacteria</taxon>
        <taxon>Pseudomonadati</taxon>
        <taxon>Bacteroidota</taxon>
        <taxon>Flavobacteriia</taxon>
        <taxon>Flavobacteriales</taxon>
        <taxon>Flavobacteriaceae</taxon>
    </lineage>
</organism>
<dbReference type="InterPro" id="IPR049574">
    <property type="entry name" value="CrtA-like"/>
</dbReference>
<dbReference type="CDD" id="cd21650">
    <property type="entry name" value="CrtA-like"/>
    <property type="match status" value="1"/>
</dbReference>
<protein>
    <recommendedName>
        <fullName evidence="3">Spheroidene monooxygenase</fullName>
    </recommendedName>
</protein>
<evidence type="ECO:0000313" key="2">
    <source>
        <dbReference type="Proteomes" id="UP000239522"/>
    </source>
</evidence>
<dbReference type="OrthoDB" id="1122317at2"/>
<dbReference type="EMBL" id="MQUA01000014">
    <property type="protein sequence ID" value="PQB03363.1"/>
    <property type="molecule type" value="Genomic_DNA"/>
</dbReference>
<proteinExistence type="predicted"/>
<reference evidence="1 2" key="1">
    <citation type="submission" date="2016-11" db="EMBL/GenBank/DDBJ databases">
        <title>Trade-off between light-utilization and light-protection in marine flavobacteria.</title>
        <authorList>
            <person name="Kumagai Y."/>
        </authorList>
    </citation>
    <scope>NUCLEOTIDE SEQUENCE [LARGE SCALE GENOMIC DNA]</scope>
    <source>
        <strain evidence="1 2">ATCC 700397</strain>
    </source>
</reference>
<evidence type="ECO:0000313" key="1">
    <source>
        <dbReference type="EMBL" id="PQB03363.1"/>
    </source>
</evidence>
<keyword evidence="2" id="KW-1185">Reference proteome</keyword>
<dbReference type="RefSeq" id="WP_104811279.1">
    <property type="nucleotide sequence ID" value="NZ_MQUA01000014.1"/>
</dbReference>
<sequence>MSQITTCTFFKLETFSNKLWAFSQMQLGHAHFKNIEGLVFYKLLGSGAENGFSSKPNFGTYALLCIWVSEIDANNFFKKNSFFNNYKSRSSETFTVFANAAEAHGKWDGKQPFISSASLALDKPVMVLTRASIRFSKLISFWRKVGDVSKSLEGYDGLALSIGVGEWPLIQQATLSIWKTQAEMMDYAYKNEKHKEVVRLTRKLKWYKEEMFARFIPYKFVGQWNGKNIENFLDI</sequence>